<evidence type="ECO:0000256" key="2">
    <source>
        <dbReference type="SAM" id="MobiDB-lite"/>
    </source>
</evidence>
<dbReference type="PANTHER" id="PTHR22957:SF337">
    <property type="entry name" value="TBC1 DOMAIN FAMILY MEMBER 5"/>
    <property type="match status" value="1"/>
</dbReference>
<feature type="compositionally biased region" description="Basic and acidic residues" evidence="2">
    <location>
        <begin position="540"/>
        <end position="549"/>
    </location>
</feature>
<organism evidence="4">
    <name type="scientific">Rhizophora mucronata</name>
    <name type="common">Asiatic mangrove</name>
    <dbReference type="NCBI Taxonomy" id="61149"/>
    <lineage>
        <taxon>Eukaryota</taxon>
        <taxon>Viridiplantae</taxon>
        <taxon>Streptophyta</taxon>
        <taxon>Embryophyta</taxon>
        <taxon>Tracheophyta</taxon>
        <taxon>Spermatophyta</taxon>
        <taxon>Magnoliopsida</taxon>
        <taxon>eudicotyledons</taxon>
        <taxon>Gunneridae</taxon>
        <taxon>Pentapetalae</taxon>
        <taxon>rosids</taxon>
        <taxon>fabids</taxon>
        <taxon>Malpighiales</taxon>
        <taxon>Rhizophoraceae</taxon>
        <taxon>Rhizophora</taxon>
    </lineage>
</organism>
<accession>A0A2P2KII2</accession>
<dbReference type="GO" id="GO:0005737">
    <property type="term" value="C:cytoplasm"/>
    <property type="evidence" value="ECO:0007669"/>
    <property type="project" value="UniProtKB-ARBA"/>
</dbReference>
<dbReference type="Gene3D" id="1.10.472.80">
    <property type="entry name" value="Ypt/Rab-GAP domain of gyp1p, domain 3"/>
    <property type="match status" value="1"/>
</dbReference>
<dbReference type="Gene3D" id="1.10.8.270">
    <property type="entry name" value="putative rabgap domain of human tbc1 domain family member 14 like domains"/>
    <property type="match status" value="1"/>
</dbReference>
<dbReference type="PROSITE" id="PS50086">
    <property type="entry name" value="TBC_RABGAP"/>
    <property type="match status" value="1"/>
</dbReference>
<name>A0A2P2KII2_RHIMU</name>
<feature type="region of interest" description="Disordered" evidence="2">
    <location>
        <begin position="504"/>
        <end position="549"/>
    </location>
</feature>
<feature type="compositionally biased region" description="Polar residues" evidence="2">
    <location>
        <begin position="662"/>
        <end position="671"/>
    </location>
</feature>
<feature type="region of interest" description="Disordered" evidence="2">
    <location>
        <begin position="658"/>
        <end position="684"/>
    </location>
</feature>
<dbReference type="PANTHER" id="PTHR22957">
    <property type="entry name" value="TBC1 DOMAIN FAMILY MEMBER GTPASE-ACTIVATING PROTEIN"/>
    <property type="match status" value="1"/>
</dbReference>
<feature type="domain" description="Rab-GAP TBC" evidence="3">
    <location>
        <begin position="24"/>
        <end position="361"/>
    </location>
</feature>
<evidence type="ECO:0000259" key="3">
    <source>
        <dbReference type="PROSITE" id="PS50086"/>
    </source>
</evidence>
<dbReference type="SMART" id="SM00164">
    <property type="entry name" value="TBC"/>
    <property type="match status" value="1"/>
</dbReference>
<dbReference type="FunFam" id="1.10.8.270:FF:000011">
    <property type="entry name" value="TBC1 domain family member 5"/>
    <property type="match status" value="1"/>
</dbReference>
<dbReference type="AlphaFoldDB" id="A0A2P2KII2"/>
<dbReference type="GO" id="GO:0005096">
    <property type="term" value="F:GTPase activator activity"/>
    <property type="evidence" value="ECO:0007669"/>
    <property type="project" value="UniProtKB-KW"/>
</dbReference>
<sequence>MPPAAIEREAVELSRSKSGDDERRRFPNLRSVQWRIDLGILPSSSSSVDDLRRVTADSRRRYAALRRRLLVDPHIQKDGGSSPDLVIDNPLSQNPDSTWGRFFRNAELEKTVDQDLSRLYPEHESYFQTPRFQGMLRRILLFWCLRNPEYGYRQGMHELLAPLLYVLHVDVEHLSEVRKQYEEHFTDKFDDLPLQESDFTYNFDFKKFMESIGDEIGSRENAVKVRSLLELDPEIQTIVQLSDAYGAEGELGIVLSEKFMEHDAYCMFDSLMSGAHGSVSMADLFSHSPVLGSHSGLPPVIEASSALYHLLSVVDPSLHSHLVELGVEPQYFALRWLRVLFGREYPLKDLLLVWDEIFAADNTNCERNTEYDAGSNFGIFNSPWGALISAIAVSMILNLRSSLLATENATICLQRLLHFPENIDLNKLIDKAKSLQVIALETHISPLSPSFDGWHRSQTKSLVMRCHSLSSDAVSPKTPLNIVPDSYWEEKWRDLHKAEELHQGSLEKKIPSGKSRWSEKGGLTLSRAESDPSPAKLGSGKKDQRSSVRRRLIEDLSHELGFDEDTDKAGYHEVSCRDSLSAGAGFEGQDGVNKDYISTADERCLSGNGGSENSSVFSDSSDPHTGLNDSEKSSVASNLFINEIEGHSESIQEDLTLPVSHSPATPSVNSESNRKPSGKPVTGSRERRLLLGKFQWFWKFGHNVSGEETSERGNGLPEASISANEASIQSSTTGSVAADGHRISHASGKGDAVDQNVMGSLKNLGQSMLEHIQVIESVFQQDWGRLSSLENFSKKVPVAKGQVTVMTALKELRKISHLLSEM</sequence>
<dbReference type="SUPFAM" id="SSF47923">
    <property type="entry name" value="Ypt/Rab-GAP domain of gyp1p"/>
    <property type="match status" value="2"/>
</dbReference>
<feature type="compositionally biased region" description="Low complexity" evidence="2">
    <location>
        <begin position="611"/>
        <end position="620"/>
    </location>
</feature>
<dbReference type="InterPro" id="IPR000195">
    <property type="entry name" value="Rab-GAP-TBC_dom"/>
</dbReference>
<feature type="region of interest" description="Disordered" evidence="2">
    <location>
        <begin position="603"/>
        <end position="632"/>
    </location>
</feature>
<evidence type="ECO:0000256" key="1">
    <source>
        <dbReference type="ARBA" id="ARBA00022468"/>
    </source>
</evidence>
<dbReference type="Pfam" id="PF00566">
    <property type="entry name" value="RabGAP-TBC"/>
    <property type="match status" value="2"/>
</dbReference>
<protein>
    <submittedName>
        <fullName evidence="4">Uncharacterized protein MANES_14G157900</fullName>
    </submittedName>
</protein>
<proteinExistence type="predicted"/>
<evidence type="ECO:0000313" key="4">
    <source>
        <dbReference type="EMBL" id="MBX05530.1"/>
    </source>
</evidence>
<feature type="region of interest" description="Disordered" evidence="2">
    <location>
        <begin position="1"/>
        <end position="24"/>
    </location>
</feature>
<dbReference type="FunFam" id="1.10.472.80:FF:000034">
    <property type="entry name" value="TBC1 domain family member 5"/>
    <property type="match status" value="1"/>
</dbReference>
<dbReference type="InterPro" id="IPR035969">
    <property type="entry name" value="Rab-GAP_TBC_sf"/>
</dbReference>
<reference evidence="4" key="1">
    <citation type="submission" date="2018-02" db="EMBL/GenBank/DDBJ databases">
        <title>Rhizophora mucronata_Transcriptome.</title>
        <authorList>
            <person name="Meera S.P."/>
            <person name="Sreeshan A."/>
            <person name="Augustine A."/>
        </authorList>
    </citation>
    <scope>NUCLEOTIDE SEQUENCE</scope>
    <source>
        <tissue evidence="4">Leaf</tissue>
    </source>
</reference>
<keyword evidence="1" id="KW-0343">GTPase activation</keyword>
<dbReference type="EMBL" id="GGEC01025046">
    <property type="protein sequence ID" value="MBX05530.1"/>
    <property type="molecule type" value="Transcribed_RNA"/>
</dbReference>